<evidence type="ECO:0000256" key="8">
    <source>
        <dbReference type="ARBA" id="ARBA00022932"/>
    </source>
</evidence>
<dbReference type="STRING" id="309798.COPRO5265_0066"/>
<dbReference type="GO" id="GO:0006271">
    <property type="term" value="P:DNA strand elongation involved in DNA replication"/>
    <property type="evidence" value="ECO:0007669"/>
    <property type="project" value="TreeGrafter"/>
</dbReference>
<keyword evidence="15" id="KW-1185">Reference proteome</keyword>
<protein>
    <recommendedName>
        <fullName evidence="3 10">Beta sliding clamp</fullName>
    </recommendedName>
</protein>
<evidence type="ECO:0000256" key="3">
    <source>
        <dbReference type="ARBA" id="ARBA00021035"/>
    </source>
</evidence>
<evidence type="ECO:0000256" key="10">
    <source>
        <dbReference type="PIRNR" id="PIRNR000804"/>
    </source>
</evidence>
<sequence>MPIILRKEELIQSLEAVLRHVPKKTTQPVLYNILLEATDTALKITGTDMKSALSYKIALEAAEELRTTVPAKFFSDFVKKAPGSEVQLEVGENYLSISSGSASLKLSTLPPEEYPELEVLQGNTFTVDAATLKKAVDAVKKNVSKGELRNPVLEGILLDGSEGMLIAVGTDGHRLAACKTDLQVTETACLPADVLSDVCDTLVNTGSTAYITFGDGEVAFENDVIYAVIRTLEGQFPPWRSVIPKTVETTVRLSKKTMGDVLDRAGMLAKTYDDAVRLTLEDGSLTISAEVPELGSFVESIPVDKEGPDLKIACNYAYLQDVLSGIDEDNVVFGLTSPLHPIVIRPVESENYVGLVMPMKL</sequence>
<dbReference type="GO" id="GO:0008408">
    <property type="term" value="F:3'-5' exonuclease activity"/>
    <property type="evidence" value="ECO:0007669"/>
    <property type="project" value="InterPro"/>
</dbReference>
<reference evidence="15" key="1">
    <citation type="submission" date="2008-08" db="EMBL/GenBank/DDBJ databases">
        <title>The complete genome sequence of Coprothermobacter proteolyticus strain ATCC 5245 / DSM 5265 / BT.</title>
        <authorList>
            <person name="Dodson R.J."/>
            <person name="Durkin A.S."/>
            <person name="Wu M."/>
            <person name="Eisen J."/>
            <person name="Sutton G."/>
        </authorList>
    </citation>
    <scope>NUCLEOTIDE SEQUENCE [LARGE SCALE GENOMIC DNA]</scope>
    <source>
        <strain evidence="15">ATCC 35245 / DSM 5265 / OCM 4 / BT</strain>
    </source>
</reference>
<dbReference type="GO" id="GO:0003677">
    <property type="term" value="F:DNA binding"/>
    <property type="evidence" value="ECO:0007669"/>
    <property type="project" value="UniProtKB-UniRule"/>
</dbReference>
<dbReference type="Proteomes" id="UP000001732">
    <property type="component" value="Chromosome"/>
</dbReference>
<evidence type="ECO:0000259" key="11">
    <source>
        <dbReference type="Pfam" id="PF00712"/>
    </source>
</evidence>
<keyword evidence="9" id="KW-0238">DNA-binding</keyword>
<dbReference type="PANTHER" id="PTHR30478">
    <property type="entry name" value="DNA POLYMERASE III SUBUNIT BETA"/>
    <property type="match status" value="1"/>
</dbReference>
<dbReference type="InterPro" id="IPR001001">
    <property type="entry name" value="DNA_polIII_beta"/>
</dbReference>
<evidence type="ECO:0000256" key="9">
    <source>
        <dbReference type="ARBA" id="ARBA00023125"/>
    </source>
</evidence>
<dbReference type="PIRSF" id="PIRSF000804">
    <property type="entry name" value="DNA_pol_III_b"/>
    <property type="match status" value="1"/>
</dbReference>
<evidence type="ECO:0000256" key="7">
    <source>
        <dbReference type="ARBA" id="ARBA00022705"/>
    </source>
</evidence>
<dbReference type="KEGG" id="cpo:COPRO5265_0066"/>
<keyword evidence="8 10" id="KW-0239">DNA-directed DNA polymerase</keyword>
<evidence type="ECO:0000313" key="15">
    <source>
        <dbReference type="Proteomes" id="UP000001732"/>
    </source>
</evidence>
<dbReference type="Pfam" id="PF02768">
    <property type="entry name" value="DNA_pol3_beta_3"/>
    <property type="match status" value="1"/>
</dbReference>
<evidence type="ECO:0000256" key="5">
    <source>
        <dbReference type="ARBA" id="ARBA00022679"/>
    </source>
</evidence>
<reference evidence="14 15" key="2">
    <citation type="journal article" date="2014" name="Genome Announc.">
        <title>Complete Genome Sequence of Coprothermobacter proteolyticus DSM 5265.</title>
        <authorList>
            <person name="Alexiev A."/>
            <person name="Coil D.A."/>
            <person name="Badger J.H."/>
            <person name="Enticknap J."/>
            <person name="Ward N."/>
            <person name="Robb F.T."/>
            <person name="Eisen J.A."/>
        </authorList>
    </citation>
    <scope>NUCLEOTIDE SEQUENCE [LARGE SCALE GENOMIC DNA]</scope>
    <source>
        <strain evidence="15">ATCC 35245 / DSM 5265 / OCM 4 / BT</strain>
    </source>
</reference>
<feature type="domain" description="DNA polymerase III beta sliding clamp central" evidence="12">
    <location>
        <begin position="127"/>
        <end position="237"/>
    </location>
</feature>
<evidence type="ECO:0000259" key="12">
    <source>
        <dbReference type="Pfam" id="PF02767"/>
    </source>
</evidence>
<dbReference type="GO" id="GO:0005737">
    <property type="term" value="C:cytoplasm"/>
    <property type="evidence" value="ECO:0007669"/>
    <property type="project" value="UniProtKB-SubCell"/>
</dbReference>
<comment type="subcellular location">
    <subcellularLocation>
        <location evidence="1 10">Cytoplasm</location>
    </subcellularLocation>
</comment>
<dbReference type="SMART" id="SM00480">
    <property type="entry name" value="POL3Bc"/>
    <property type="match status" value="1"/>
</dbReference>
<dbReference type="GO" id="GO:0009360">
    <property type="term" value="C:DNA polymerase III complex"/>
    <property type="evidence" value="ECO:0007669"/>
    <property type="project" value="InterPro"/>
</dbReference>
<dbReference type="GO" id="GO:0003887">
    <property type="term" value="F:DNA-directed DNA polymerase activity"/>
    <property type="evidence" value="ECO:0007669"/>
    <property type="project" value="UniProtKB-UniRule"/>
</dbReference>
<feature type="domain" description="DNA polymerase III beta sliding clamp N-terminal" evidence="11">
    <location>
        <begin position="1"/>
        <end position="117"/>
    </location>
</feature>
<comment type="function">
    <text evidence="10">Confers DNA tethering and processivity to DNA polymerases and other proteins. Acts as a clamp, forming a ring around DNA (a reaction catalyzed by the clamp-loading complex) which diffuses in an ATP-independent manner freely and bidirectionally along dsDNA. Initially characterized for its ability to contact the catalytic subunit of DNA polymerase III (Pol III), a complex, multichain enzyme responsible for most of the replicative synthesis in bacteria; Pol III exhibits 3'-5' exonuclease proofreading activity. The beta chain is required for initiation of replication as well as for processivity of DNA replication.</text>
</comment>
<dbReference type="AlphaFoldDB" id="B5Y6P1"/>
<dbReference type="RefSeq" id="WP_012543548.1">
    <property type="nucleotide sequence ID" value="NC_011295.1"/>
</dbReference>
<dbReference type="NCBIfam" id="TIGR00663">
    <property type="entry name" value="dnan"/>
    <property type="match status" value="1"/>
</dbReference>
<dbReference type="PANTHER" id="PTHR30478:SF0">
    <property type="entry name" value="BETA SLIDING CLAMP"/>
    <property type="match status" value="1"/>
</dbReference>
<evidence type="ECO:0000256" key="6">
    <source>
        <dbReference type="ARBA" id="ARBA00022695"/>
    </source>
</evidence>
<comment type="subunit">
    <text evidence="10">Forms a ring-shaped head-to-tail homodimer around DNA.</text>
</comment>
<name>B5Y6P1_COPPD</name>
<proteinExistence type="inferred from homology"/>
<dbReference type="SUPFAM" id="SSF55979">
    <property type="entry name" value="DNA clamp"/>
    <property type="match status" value="3"/>
</dbReference>
<keyword evidence="5 10" id="KW-0808">Transferase</keyword>
<gene>
    <name evidence="14" type="primary">dnaN</name>
    <name evidence="14" type="ordered locus">COPRO5265_0066</name>
</gene>
<evidence type="ECO:0000259" key="13">
    <source>
        <dbReference type="Pfam" id="PF02768"/>
    </source>
</evidence>
<dbReference type="Gene3D" id="3.70.10.10">
    <property type="match status" value="1"/>
</dbReference>
<keyword evidence="7 10" id="KW-0235">DNA replication</keyword>
<dbReference type="InterPro" id="IPR022637">
    <property type="entry name" value="DNA_polIII_beta_cen"/>
</dbReference>
<keyword evidence="6 10" id="KW-0548">Nucleotidyltransferase</keyword>
<dbReference type="EMBL" id="CP001145">
    <property type="protein sequence ID" value="ACI16896.1"/>
    <property type="molecule type" value="Genomic_DNA"/>
</dbReference>
<dbReference type="eggNOG" id="COG0592">
    <property type="taxonomic scope" value="Bacteria"/>
</dbReference>
<dbReference type="Pfam" id="PF00712">
    <property type="entry name" value="DNA_pol3_beta"/>
    <property type="match status" value="1"/>
</dbReference>
<dbReference type="HOGENOM" id="CLU_038149_2_1_9"/>
<evidence type="ECO:0000313" key="14">
    <source>
        <dbReference type="EMBL" id="ACI16896.1"/>
    </source>
</evidence>
<dbReference type="InterPro" id="IPR022634">
    <property type="entry name" value="DNA_polIII_beta_N"/>
</dbReference>
<dbReference type="CDD" id="cd00140">
    <property type="entry name" value="beta_clamp"/>
    <property type="match status" value="1"/>
</dbReference>
<comment type="similarity">
    <text evidence="2 10">Belongs to the beta sliding clamp family.</text>
</comment>
<accession>B5Y6P1</accession>
<dbReference type="Gene3D" id="3.10.150.10">
    <property type="entry name" value="DNA Polymerase III, subunit A, domain 2"/>
    <property type="match status" value="1"/>
</dbReference>
<keyword evidence="4 10" id="KW-0963">Cytoplasm</keyword>
<evidence type="ECO:0000256" key="4">
    <source>
        <dbReference type="ARBA" id="ARBA00022490"/>
    </source>
</evidence>
<dbReference type="InterPro" id="IPR046938">
    <property type="entry name" value="DNA_clamp_sf"/>
</dbReference>
<dbReference type="OrthoDB" id="8421503at2"/>
<dbReference type="Pfam" id="PF02767">
    <property type="entry name" value="DNA_pol3_beta_2"/>
    <property type="match status" value="1"/>
</dbReference>
<evidence type="ECO:0000256" key="2">
    <source>
        <dbReference type="ARBA" id="ARBA00010752"/>
    </source>
</evidence>
<organism evidence="14 15">
    <name type="scientific">Coprothermobacter proteolyticus (strain ATCC 35245 / DSM 5265 / OCM 4 / BT)</name>
    <dbReference type="NCBI Taxonomy" id="309798"/>
    <lineage>
        <taxon>Bacteria</taxon>
        <taxon>Pseudomonadati</taxon>
        <taxon>Coprothermobacterota</taxon>
        <taxon>Coprothermobacteria</taxon>
        <taxon>Coprothermobacterales</taxon>
        <taxon>Coprothermobacteraceae</taxon>
        <taxon>Coprothermobacter</taxon>
    </lineage>
</organism>
<dbReference type="InterPro" id="IPR022635">
    <property type="entry name" value="DNA_polIII_beta_C"/>
</dbReference>
<evidence type="ECO:0000256" key="1">
    <source>
        <dbReference type="ARBA" id="ARBA00004496"/>
    </source>
</evidence>
<feature type="domain" description="DNA polymerase III beta sliding clamp C-terminal" evidence="13">
    <location>
        <begin position="240"/>
        <end position="359"/>
    </location>
</feature>